<reference evidence="2" key="1">
    <citation type="submission" date="2016-01" db="EMBL/GenBank/DDBJ databases">
        <authorList>
            <person name="Oliw E.H."/>
        </authorList>
    </citation>
    <scope>NUCLEOTIDE SEQUENCE [LARGE SCALE GENOMIC DNA]</scope>
    <source>
        <strain evidence="2">DNF01167</strain>
    </source>
</reference>
<comment type="caution">
    <text evidence="2">The sequence shown here is derived from an EMBL/GenBank/DDBJ whole genome shotgun (WGS) entry which is preliminary data.</text>
</comment>
<dbReference type="PROSITE" id="PS00189">
    <property type="entry name" value="LIPOYL"/>
    <property type="match status" value="1"/>
</dbReference>
<dbReference type="CDD" id="cd06848">
    <property type="entry name" value="GCS_H"/>
    <property type="match status" value="1"/>
</dbReference>
<dbReference type="GO" id="GO:0005960">
    <property type="term" value="C:glycine cleavage complex"/>
    <property type="evidence" value="ECO:0007669"/>
    <property type="project" value="InterPro"/>
</dbReference>
<dbReference type="Proteomes" id="UP000070355">
    <property type="component" value="Unassembled WGS sequence"/>
</dbReference>
<dbReference type="SUPFAM" id="SSF51230">
    <property type="entry name" value="Single hybrid motif"/>
    <property type="match status" value="1"/>
</dbReference>
<dbReference type="AlphaFoldDB" id="A0A133ZW89"/>
<dbReference type="InterPro" id="IPR002930">
    <property type="entry name" value="GCV_H"/>
</dbReference>
<protein>
    <submittedName>
        <fullName evidence="2">Glycine cleavage H-protein</fullName>
    </submittedName>
    <submittedName>
        <fullName evidence="3">Glycine cleavage system protein H</fullName>
    </submittedName>
</protein>
<dbReference type="RefSeq" id="WP_060914166.1">
    <property type="nucleotide sequence ID" value="NZ_CAUQIG010000023.1"/>
</dbReference>
<dbReference type="InterPro" id="IPR033753">
    <property type="entry name" value="GCV_H/Fam206"/>
</dbReference>
<dbReference type="InterPro" id="IPR003016">
    <property type="entry name" value="2-oxoA_DH_lipoyl-BS"/>
</dbReference>
<dbReference type="Pfam" id="PF01597">
    <property type="entry name" value="GCV_H"/>
    <property type="match status" value="1"/>
</dbReference>
<dbReference type="OrthoDB" id="2401220at2"/>
<dbReference type="Proteomes" id="UP001212217">
    <property type="component" value="Unassembled WGS sequence"/>
</dbReference>
<dbReference type="EMBL" id="JAQMFS010000100">
    <property type="protein sequence ID" value="MDB6186746.1"/>
    <property type="molecule type" value="Genomic_DNA"/>
</dbReference>
<keyword evidence="1" id="KW-0450">Lipoyl</keyword>
<dbReference type="PATRIC" id="fig|1379.3.peg.986"/>
<dbReference type="GO" id="GO:0005829">
    <property type="term" value="C:cytosol"/>
    <property type="evidence" value="ECO:0007669"/>
    <property type="project" value="TreeGrafter"/>
</dbReference>
<dbReference type="GO" id="GO:0009249">
    <property type="term" value="P:protein lipoylation"/>
    <property type="evidence" value="ECO:0007669"/>
    <property type="project" value="TreeGrafter"/>
</dbReference>
<accession>A0A133ZW89</accession>
<dbReference type="PANTHER" id="PTHR11715:SF3">
    <property type="entry name" value="GLYCINE CLEAVAGE SYSTEM H PROTEIN-RELATED"/>
    <property type="match status" value="1"/>
</dbReference>
<evidence type="ECO:0000313" key="3">
    <source>
        <dbReference type="EMBL" id="MDB6186746.1"/>
    </source>
</evidence>
<proteinExistence type="predicted"/>
<name>A0A133ZW89_9BACL</name>
<dbReference type="InterPro" id="IPR011053">
    <property type="entry name" value="Single_hybrid_motif"/>
</dbReference>
<dbReference type="STRING" id="1379.HMPREF3186_01002"/>
<dbReference type="Gene3D" id="2.40.50.100">
    <property type="match status" value="1"/>
</dbReference>
<evidence type="ECO:0000313" key="2">
    <source>
        <dbReference type="EMBL" id="KXB59694.1"/>
    </source>
</evidence>
<dbReference type="PANTHER" id="PTHR11715">
    <property type="entry name" value="GLYCINE CLEAVAGE SYSTEM H PROTEIN"/>
    <property type="match status" value="1"/>
</dbReference>
<reference evidence="4" key="2">
    <citation type="submission" date="2016-01" db="EMBL/GenBank/DDBJ databases">
        <authorList>
            <person name="Mitreva M."/>
            <person name="Pepin K.H."/>
            <person name="Mihindukulasuriya K.A."/>
            <person name="Fulton R."/>
            <person name="Fronick C."/>
            <person name="O'Laughlin M."/>
            <person name="Miner T."/>
            <person name="Herter B."/>
            <person name="Rosa B.A."/>
            <person name="Cordes M."/>
            <person name="Tomlinson C."/>
            <person name="Wollam A."/>
            <person name="Palsikar V.B."/>
            <person name="Mardis E.R."/>
            <person name="Wilson R.K."/>
        </authorList>
    </citation>
    <scope>NUCLEOTIDE SEQUENCE [LARGE SCALE GENOMIC DNA]</scope>
    <source>
        <strain evidence="4">DNF01167</strain>
    </source>
</reference>
<organism evidence="2 4">
    <name type="scientific">Gemella haemolysans</name>
    <dbReference type="NCBI Taxonomy" id="1379"/>
    <lineage>
        <taxon>Bacteria</taxon>
        <taxon>Bacillati</taxon>
        <taxon>Bacillota</taxon>
        <taxon>Bacilli</taxon>
        <taxon>Bacillales</taxon>
        <taxon>Gemellaceae</taxon>
        <taxon>Gemella</taxon>
    </lineage>
</organism>
<evidence type="ECO:0000256" key="1">
    <source>
        <dbReference type="ARBA" id="ARBA00022823"/>
    </source>
</evidence>
<dbReference type="EMBL" id="LSDC01000065">
    <property type="protein sequence ID" value="KXB59694.1"/>
    <property type="molecule type" value="Genomic_DNA"/>
</dbReference>
<gene>
    <name evidence="2" type="ORF">HMPREF3186_01002</name>
    <name evidence="3" type="ORF">PNO30_08225</name>
</gene>
<sequence>MKKLAKALWIEKNEGVYIVGPTAELQDDVGTVGFVEFSKNEKLAKDDVILRLEASKTVLDVNAPLAGDVVEYNKKAEEEPTVLNSADPKESWIVKLTNVDEAEFNKLPDYK</sequence>
<evidence type="ECO:0000313" key="4">
    <source>
        <dbReference type="Proteomes" id="UP000070355"/>
    </source>
</evidence>
<dbReference type="GO" id="GO:0019464">
    <property type="term" value="P:glycine decarboxylation via glycine cleavage system"/>
    <property type="evidence" value="ECO:0007669"/>
    <property type="project" value="InterPro"/>
</dbReference>
<reference evidence="3" key="3">
    <citation type="submission" date="2023-08" db="EMBL/GenBank/DDBJ databases">
        <title>Dental plaque isolates bound by oral lectin ZG16B.</title>
        <authorList>
            <person name="Ghosh S."/>
        </authorList>
    </citation>
    <scope>NUCLEOTIDE SEQUENCE</scope>
    <source>
        <strain evidence="3">DP3_5B</strain>
    </source>
</reference>